<dbReference type="SUPFAM" id="SSF47240">
    <property type="entry name" value="Ferritin-like"/>
    <property type="match status" value="1"/>
</dbReference>
<dbReference type="InterPro" id="IPR052965">
    <property type="entry name" value="Pigment-catalase-like"/>
</dbReference>
<comment type="caution">
    <text evidence="2">The sequence shown here is derived from an EMBL/GenBank/DDBJ whole genome shotgun (WGS) entry which is preliminary data.</text>
</comment>
<keyword evidence="1" id="KW-0732">Signal</keyword>
<dbReference type="EMBL" id="CAUYUE010000009">
    <property type="protein sequence ID" value="CAK0784005.1"/>
    <property type="molecule type" value="Genomic_DNA"/>
</dbReference>
<dbReference type="PANTHER" id="PTHR31694:SF26">
    <property type="entry name" value="OS05G0151100 PROTEIN"/>
    <property type="match status" value="1"/>
</dbReference>
<protein>
    <recommendedName>
        <fullName evidence="4">Desiccation-related protein PCC13-62</fullName>
    </recommendedName>
</protein>
<evidence type="ECO:0000256" key="1">
    <source>
        <dbReference type="SAM" id="SignalP"/>
    </source>
</evidence>
<proteinExistence type="predicted"/>
<dbReference type="AlphaFoldDB" id="A0AAV1ICL8"/>
<keyword evidence="3" id="KW-1185">Reference proteome</keyword>
<evidence type="ECO:0000313" key="3">
    <source>
        <dbReference type="Proteomes" id="UP001314263"/>
    </source>
</evidence>
<feature type="chain" id="PRO_5043807766" description="Desiccation-related protein PCC13-62" evidence="1">
    <location>
        <begin position="24"/>
        <end position="291"/>
    </location>
</feature>
<evidence type="ECO:0008006" key="4">
    <source>
        <dbReference type="Google" id="ProtNLM"/>
    </source>
</evidence>
<dbReference type="InterPro" id="IPR009078">
    <property type="entry name" value="Ferritin-like_SF"/>
</dbReference>
<dbReference type="PANTHER" id="PTHR31694">
    <property type="entry name" value="DESICCATION-LIKE PROTEIN"/>
    <property type="match status" value="1"/>
</dbReference>
<dbReference type="Proteomes" id="UP001314263">
    <property type="component" value="Unassembled WGS sequence"/>
</dbReference>
<reference evidence="2 3" key="1">
    <citation type="submission" date="2023-10" db="EMBL/GenBank/DDBJ databases">
        <authorList>
            <person name="Maclean D."/>
            <person name="Macfadyen A."/>
        </authorList>
    </citation>
    <scope>NUCLEOTIDE SEQUENCE [LARGE SCALE GENOMIC DNA]</scope>
</reference>
<accession>A0AAV1ICL8</accession>
<evidence type="ECO:0000313" key="2">
    <source>
        <dbReference type="EMBL" id="CAK0784005.1"/>
    </source>
</evidence>
<sequence length="291" mass="30062">MGRSNLLIVTALAALALAAPSQAVTDADILNFALNLECLEATFYSYAAYGSGLNSTLRGDGPVAIGGKKAMLSSAVQNYANEVARDEINHVAFLRTALGAAAVACPQIDVGPGFAAIVKAALASANMNMTFSPYDDDLDFLLGAFILEDVGVTAYNGAAPLLESKKNLGAAASIMATEAYHGGIIRTLLYQRGYDMVKPYSLQTVDFAQKVSNLRATVGGGKDQGITSPMANGVMNTPYSSNLVPADSNSLVFARTPTEVLNIVYGGSAAKPGAFYPKGVNGNINGTASTA</sequence>
<feature type="signal peptide" evidence="1">
    <location>
        <begin position="1"/>
        <end position="23"/>
    </location>
</feature>
<organism evidence="2 3">
    <name type="scientific">Coccomyxa viridis</name>
    <dbReference type="NCBI Taxonomy" id="1274662"/>
    <lineage>
        <taxon>Eukaryota</taxon>
        <taxon>Viridiplantae</taxon>
        <taxon>Chlorophyta</taxon>
        <taxon>core chlorophytes</taxon>
        <taxon>Trebouxiophyceae</taxon>
        <taxon>Trebouxiophyceae incertae sedis</taxon>
        <taxon>Coccomyxaceae</taxon>
        <taxon>Coccomyxa</taxon>
    </lineage>
</organism>
<name>A0AAV1ICL8_9CHLO</name>
<dbReference type="Pfam" id="PF13668">
    <property type="entry name" value="Ferritin_2"/>
    <property type="match status" value="1"/>
</dbReference>
<gene>
    <name evidence="2" type="ORF">CVIRNUC_007208</name>
</gene>